<dbReference type="InterPro" id="IPR029016">
    <property type="entry name" value="GAF-like_dom_sf"/>
</dbReference>
<proteinExistence type="predicted"/>
<dbReference type="Gene3D" id="3.30.450.40">
    <property type="match status" value="1"/>
</dbReference>
<keyword evidence="3" id="KW-1185">Reference proteome</keyword>
<protein>
    <submittedName>
        <fullName evidence="2">Uncharacterized protein</fullName>
    </submittedName>
</protein>
<name>A0A6N9YSE2_9ACTN</name>
<dbReference type="EMBL" id="JAAGOB010000015">
    <property type="protein sequence ID" value="NED97963.1"/>
    <property type="molecule type" value="Genomic_DNA"/>
</dbReference>
<sequence>MSRGLQLVRIIASAPGRRCAAPWTGSAPVDTLVDDEENAYGLRCVAVPLRLDDDVLGAASVSGATGELAPESEESLASTRR</sequence>
<evidence type="ECO:0000313" key="2">
    <source>
        <dbReference type="EMBL" id="NED97963.1"/>
    </source>
</evidence>
<gene>
    <name evidence="2" type="ORF">G1H11_21940</name>
</gene>
<dbReference type="Proteomes" id="UP000469185">
    <property type="component" value="Unassembled WGS sequence"/>
</dbReference>
<dbReference type="AlphaFoldDB" id="A0A6N9YSE2"/>
<comment type="caution">
    <text evidence="2">The sequence shown here is derived from an EMBL/GenBank/DDBJ whole genome shotgun (WGS) entry which is preliminary data.</text>
</comment>
<evidence type="ECO:0000256" key="1">
    <source>
        <dbReference type="SAM" id="MobiDB-lite"/>
    </source>
</evidence>
<feature type="region of interest" description="Disordered" evidence="1">
    <location>
        <begin position="62"/>
        <end position="81"/>
    </location>
</feature>
<evidence type="ECO:0000313" key="3">
    <source>
        <dbReference type="Proteomes" id="UP000469185"/>
    </source>
</evidence>
<reference evidence="2 3" key="1">
    <citation type="submission" date="2020-02" db="EMBL/GenBank/DDBJ databases">
        <authorList>
            <person name="Li X.-J."/>
            <person name="Feng X.-M."/>
        </authorList>
    </citation>
    <scope>NUCLEOTIDE SEQUENCE [LARGE SCALE GENOMIC DNA]</scope>
    <source>
        <strain evidence="2 3">CGMCC 4.7225</strain>
    </source>
</reference>
<organism evidence="2 3">
    <name type="scientific">Phytoactinopolyspora alkaliphila</name>
    <dbReference type="NCBI Taxonomy" id="1783498"/>
    <lineage>
        <taxon>Bacteria</taxon>
        <taxon>Bacillati</taxon>
        <taxon>Actinomycetota</taxon>
        <taxon>Actinomycetes</taxon>
        <taxon>Jiangellales</taxon>
        <taxon>Jiangellaceae</taxon>
        <taxon>Phytoactinopolyspora</taxon>
    </lineage>
</organism>
<dbReference type="SUPFAM" id="SSF55781">
    <property type="entry name" value="GAF domain-like"/>
    <property type="match status" value="1"/>
</dbReference>
<accession>A0A6N9YSE2</accession>